<protein>
    <submittedName>
        <fullName evidence="1">DUF4127 family protein</fullName>
    </submittedName>
</protein>
<name>A0ABP6ZXL0_9ACTN</name>
<sequence>MRIALLPLDERPVNTRLPADVAAIAGARLALPDAGLLPSMRVPGKAGPLGEWLLDQDADAAVVCVEMLVHGGLIPSRTSDDDTRTVLGRLDVLRRLRRARPELPISAVSLVTRASDSYHGDEEPAYWPRFGRELHAYGGLLHRAHVADVTGGEPPADELTAAIPAEVRADFEARRLRNHVVNLEALKLHAEGVLDPLLITADDTAVHSAGSAEQGWLRHWARALGVAGTLLMYPGADEVGAVLVARALAARHARPIRISVAGGDPAGLDVVAAFENLPAGAGARRQIRAAGAEVAEHGQQADVALVLHTPDPGRTDWFGKPPRPDPAAVAATVRAIRESGVPVALADVRHTNGGDPDLVEALRAEGLIDGLLAYGGWNTAGNTIGSVVAAAVATVVGARENTLDRTAARRLLLHRLTEDYGYQAVVRAAGPDAAAARARLEPILHGFATDWTIGDVTFPWNRSFEIDFSLTQIAR</sequence>
<dbReference type="EMBL" id="BAABDQ010000062">
    <property type="protein sequence ID" value="GAA3620558.1"/>
    <property type="molecule type" value="Genomic_DNA"/>
</dbReference>
<gene>
    <name evidence="1" type="ORF">GCM10022419_127760</name>
</gene>
<dbReference type="RefSeq" id="WP_345578965.1">
    <property type="nucleotide sequence ID" value="NZ_BAABDQ010000062.1"/>
</dbReference>
<proteinExistence type="predicted"/>
<comment type="caution">
    <text evidence="1">The sequence shown here is derived from an EMBL/GenBank/DDBJ whole genome shotgun (WGS) entry which is preliminary data.</text>
</comment>
<organism evidence="1 2">
    <name type="scientific">Nonomuraea rosea</name>
    <dbReference type="NCBI Taxonomy" id="638574"/>
    <lineage>
        <taxon>Bacteria</taxon>
        <taxon>Bacillati</taxon>
        <taxon>Actinomycetota</taxon>
        <taxon>Actinomycetes</taxon>
        <taxon>Streptosporangiales</taxon>
        <taxon>Streptosporangiaceae</taxon>
        <taxon>Nonomuraea</taxon>
    </lineage>
</organism>
<dbReference type="Pfam" id="PF13552">
    <property type="entry name" value="DUF4127"/>
    <property type="match status" value="1"/>
</dbReference>
<evidence type="ECO:0000313" key="1">
    <source>
        <dbReference type="EMBL" id="GAA3620558.1"/>
    </source>
</evidence>
<evidence type="ECO:0000313" key="2">
    <source>
        <dbReference type="Proteomes" id="UP001500630"/>
    </source>
</evidence>
<reference evidence="2" key="1">
    <citation type="journal article" date="2019" name="Int. J. Syst. Evol. Microbiol.">
        <title>The Global Catalogue of Microorganisms (GCM) 10K type strain sequencing project: providing services to taxonomists for standard genome sequencing and annotation.</title>
        <authorList>
            <consortium name="The Broad Institute Genomics Platform"/>
            <consortium name="The Broad Institute Genome Sequencing Center for Infectious Disease"/>
            <person name="Wu L."/>
            <person name="Ma J."/>
        </authorList>
    </citation>
    <scope>NUCLEOTIDE SEQUENCE [LARGE SCALE GENOMIC DNA]</scope>
    <source>
        <strain evidence="2">JCM 17326</strain>
    </source>
</reference>
<dbReference type="InterPro" id="IPR025394">
    <property type="entry name" value="DUF4127"/>
</dbReference>
<dbReference type="Proteomes" id="UP001500630">
    <property type="component" value="Unassembled WGS sequence"/>
</dbReference>
<accession>A0ABP6ZXL0</accession>
<keyword evidence="2" id="KW-1185">Reference proteome</keyword>